<evidence type="ECO:0000313" key="2">
    <source>
        <dbReference type="Proteomes" id="UP001148629"/>
    </source>
</evidence>
<dbReference type="Proteomes" id="UP001148629">
    <property type="component" value="Unassembled WGS sequence"/>
</dbReference>
<comment type="caution">
    <text evidence="1">The sequence shown here is derived from an EMBL/GenBank/DDBJ whole genome shotgun (WGS) entry which is preliminary data.</text>
</comment>
<keyword evidence="2" id="KW-1185">Reference proteome</keyword>
<gene>
    <name evidence="1" type="ORF">NM208_g3650</name>
</gene>
<evidence type="ECO:0000313" key="1">
    <source>
        <dbReference type="EMBL" id="KAJ3543297.1"/>
    </source>
</evidence>
<reference evidence="1" key="1">
    <citation type="submission" date="2022-08" db="EMBL/GenBank/DDBJ databases">
        <title>Genome Sequence of Fusarium decemcellulare.</title>
        <authorList>
            <person name="Buettner E."/>
        </authorList>
    </citation>
    <scope>NUCLEOTIDE SEQUENCE</scope>
    <source>
        <strain evidence="1">Babe19</strain>
    </source>
</reference>
<dbReference type="EMBL" id="JANRMS010000251">
    <property type="protein sequence ID" value="KAJ3543297.1"/>
    <property type="molecule type" value="Genomic_DNA"/>
</dbReference>
<accession>A0ACC1SNC7</accession>
<sequence>MRLDFIPLLLLLPAILGSSTPEPTEESPYVVGPDDPADPATVSYFVNKVGISVSDLNRSLDFYTQVFGFRHMFTTRITAHLSIAFLGKSSGGKNGTAYQTTEEMIRNKNNAEGQLELIHLNATGKGDIAPAPLQRTSTFRHILGFIVPNTTETQARLEKYGLEIYKKVREDMPTTGPLGDRFAYGDATGLSDKGWEEIQKAMTKINFWNVLAIDPDGNLLTVSLVEESNPSGA</sequence>
<organism evidence="1 2">
    <name type="scientific">Fusarium decemcellulare</name>
    <dbReference type="NCBI Taxonomy" id="57161"/>
    <lineage>
        <taxon>Eukaryota</taxon>
        <taxon>Fungi</taxon>
        <taxon>Dikarya</taxon>
        <taxon>Ascomycota</taxon>
        <taxon>Pezizomycotina</taxon>
        <taxon>Sordariomycetes</taxon>
        <taxon>Hypocreomycetidae</taxon>
        <taxon>Hypocreales</taxon>
        <taxon>Nectriaceae</taxon>
        <taxon>Fusarium</taxon>
        <taxon>Fusarium decemcellulare species complex</taxon>
    </lineage>
</organism>
<proteinExistence type="predicted"/>
<protein>
    <submittedName>
        <fullName evidence="1">Uncharacterized protein</fullName>
    </submittedName>
</protein>
<name>A0ACC1SNC7_9HYPO</name>